<sequence length="421" mass="43586">MRTALRTSIVTAALAGAMLVPAAGSAFAAPAPQAVTSTKAAASQAERVVINKHLVADMVNSATEAPSVKIFIVNEDGTTRPKTLASLDRGHTKQSVQGTVFTLTKAETAEPVLTVFENGVTTSFPLPKGKAATPAPSENDRYAGQAVSIGNGMVAVLRNKAEGPEAWIRYVGPHWQPGDSYMLKVLTVLNRQQTTDSAFGASFKLTKAETTAPVLVVTTDGVAKSYPLPKGKAGQTCAADSKIQDIGAGTTAELYMSSNGPKVVLRSSGSDTFWRILDRGFPALNKSDGIIARIVNPSGSKPVFEWQTQGGGTPLGRTSFPSLPTGCELNYKVTEEQTGSAKPAPKPSSATTGVTTQTQAQTPVQAQTAVVPKGSVAAGAELPVETVADTDDSTTLAAGAGLFAIVAALGASVLRRRRNHG</sequence>
<feature type="region of interest" description="Disordered" evidence="1">
    <location>
        <begin position="335"/>
        <end position="367"/>
    </location>
</feature>
<reference evidence="4" key="1">
    <citation type="submission" date="2022-10" db="EMBL/GenBank/DDBJ databases">
        <title>The complete genomes of actinobacterial strains from the NBC collection.</title>
        <authorList>
            <person name="Joergensen T.S."/>
            <person name="Alvarez Arevalo M."/>
            <person name="Sterndorff E.B."/>
            <person name="Faurdal D."/>
            <person name="Vuksanovic O."/>
            <person name="Mourched A.-S."/>
            <person name="Charusanti P."/>
            <person name="Shaw S."/>
            <person name="Blin K."/>
            <person name="Weber T."/>
        </authorList>
    </citation>
    <scope>NUCLEOTIDE SEQUENCE</scope>
    <source>
        <strain evidence="4">NBC_00283</strain>
    </source>
</reference>
<keyword evidence="3" id="KW-0732">Signal</keyword>
<name>A0ABZ1RJI5_9ACTN</name>
<gene>
    <name evidence="4" type="ORF">OHU17_14175</name>
</gene>
<feature type="signal peptide" evidence="3">
    <location>
        <begin position="1"/>
        <end position="28"/>
    </location>
</feature>
<keyword evidence="2" id="KW-1133">Transmembrane helix</keyword>
<evidence type="ECO:0000256" key="2">
    <source>
        <dbReference type="SAM" id="Phobius"/>
    </source>
</evidence>
<organism evidence="4 5">
    <name type="scientific">Streptomyces goshikiensis</name>
    <dbReference type="NCBI Taxonomy" id="1942"/>
    <lineage>
        <taxon>Bacteria</taxon>
        <taxon>Bacillati</taxon>
        <taxon>Actinomycetota</taxon>
        <taxon>Actinomycetes</taxon>
        <taxon>Kitasatosporales</taxon>
        <taxon>Streptomycetaceae</taxon>
        <taxon>Streptomyces</taxon>
    </lineage>
</organism>
<proteinExistence type="predicted"/>
<feature type="transmembrane region" description="Helical" evidence="2">
    <location>
        <begin position="396"/>
        <end position="414"/>
    </location>
</feature>
<keyword evidence="2" id="KW-0472">Membrane</keyword>
<protein>
    <recommendedName>
        <fullName evidence="6">Gram-positive cocci surface proteins LPxTG domain-containing protein</fullName>
    </recommendedName>
</protein>
<keyword evidence="5" id="KW-1185">Reference proteome</keyword>
<feature type="compositionally biased region" description="Low complexity" evidence="1">
    <location>
        <begin position="350"/>
        <end position="367"/>
    </location>
</feature>
<accession>A0ABZ1RJI5</accession>
<evidence type="ECO:0000313" key="5">
    <source>
        <dbReference type="Proteomes" id="UP001432075"/>
    </source>
</evidence>
<feature type="chain" id="PRO_5045899100" description="Gram-positive cocci surface proteins LPxTG domain-containing protein" evidence="3">
    <location>
        <begin position="29"/>
        <end position="421"/>
    </location>
</feature>
<dbReference type="RefSeq" id="WP_328775957.1">
    <property type="nucleotide sequence ID" value="NZ_CP108057.1"/>
</dbReference>
<evidence type="ECO:0000313" key="4">
    <source>
        <dbReference type="EMBL" id="WUO46901.1"/>
    </source>
</evidence>
<dbReference type="Proteomes" id="UP001432075">
    <property type="component" value="Chromosome"/>
</dbReference>
<evidence type="ECO:0000256" key="1">
    <source>
        <dbReference type="SAM" id="MobiDB-lite"/>
    </source>
</evidence>
<dbReference type="EMBL" id="CP108057">
    <property type="protein sequence ID" value="WUO46901.1"/>
    <property type="molecule type" value="Genomic_DNA"/>
</dbReference>
<evidence type="ECO:0008006" key="6">
    <source>
        <dbReference type="Google" id="ProtNLM"/>
    </source>
</evidence>
<keyword evidence="2" id="KW-0812">Transmembrane</keyword>
<evidence type="ECO:0000256" key="3">
    <source>
        <dbReference type="SAM" id="SignalP"/>
    </source>
</evidence>